<dbReference type="AlphaFoldDB" id="A0A7X0DMW9"/>
<dbReference type="SUPFAM" id="SSF51161">
    <property type="entry name" value="Trimeric LpxA-like enzymes"/>
    <property type="match status" value="1"/>
</dbReference>
<evidence type="ECO:0000256" key="9">
    <source>
        <dbReference type="ARBA" id="ARBA00049486"/>
    </source>
</evidence>
<dbReference type="Pfam" id="PF06426">
    <property type="entry name" value="SATase_N"/>
    <property type="match status" value="1"/>
</dbReference>
<evidence type="ECO:0000259" key="10">
    <source>
        <dbReference type="SMART" id="SM00971"/>
    </source>
</evidence>
<keyword evidence="7" id="KW-0677">Repeat</keyword>
<dbReference type="EC" id="2.3.1.30" evidence="3"/>
<dbReference type="SMART" id="SM00971">
    <property type="entry name" value="SATase_N"/>
    <property type="match status" value="1"/>
</dbReference>
<dbReference type="InterPro" id="IPR005881">
    <property type="entry name" value="Ser_O-AcTrfase"/>
</dbReference>
<comment type="caution">
    <text evidence="11">The sequence shown here is derived from an EMBL/GenBank/DDBJ whole genome shotgun (WGS) entry which is preliminary data.</text>
</comment>
<dbReference type="Proteomes" id="UP000544872">
    <property type="component" value="Unassembled WGS sequence"/>
</dbReference>
<dbReference type="InterPro" id="IPR045304">
    <property type="entry name" value="LbH_SAT"/>
</dbReference>
<dbReference type="InterPro" id="IPR001451">
    <property type="entry name" value="Hexapep"/>
</dbReference>
<name>A0A7X0DMW9_NOVIT</name>
<evidence type="ECO:0000256" key="3">
    <source>
        <dbReference type="ARBA" id="ARBA00013266"/>
    </source>
</evidence>
<proteinExistence type="inferred from homology"/>
<dbReference type="InterPro" id="IPR053376">
    <property type="entry name" value="Serine_acetyltransferase"/>
</dbReference>
<dbReference type="GO" id="GO:0005737">
    <property type="term" value="C:cytoplasm"/>
    <property type="evidence" value="ECO:0007669"/>
    <property type="project" value="InterPro"/>
</dbReference>
<gene>
    <name evidence="11" type="ORF">FHS48_002940</name>
</gene>
<dbReference type="PROSITE" id="PS00101">
    <property type="entry name" value="HEXAPEP_TRANSFERASES"/>
    <property type="match status" value="1"/>
</dbReference>
<dbReference type="InterPro" id="IPR042122">
    <property type="entry name" value="Ser_AcTrfase_N_sf"/>
</dbReference>
<dbReference type="Gene3D" id="2.160.10.10">
    <property type="entry name" value="Hexapeptide repeat proteins"/>
    <property type="match status" value="1"/>
</dbReference>
<keyword evidence="12" id="KW-1185">Reference proteome</keyword>
<evidence type="ECO:0000256" key="8">
    <source>
        <dbReference type="ARBA" id="ARBA00023315"/>
    </source>
</evidence>
<dbReference type="GO" id="GO:0009001">
    <property type="term" value="F:serine O-acetyltransferase activity"/>
    <property type="evidence" value="ECO:0007669"/>
    <property type="project" value="UniProtKB-EC"/>
</dbReference>
<keyword evidence="5" id="KW-0028">Amino-acid biosynthesis</keyword>
<evidence type="ECO:0000313" key="11">
    <source>
        <dbReference type="EMBL" id="MBB6211501.1"/>
    </source>
</evidence>
<evidence type="ECO:0000256" key="6">
    <source>
        <dbReference type="ARBA" id="ARBA00022679"/>
    </source>
</evidence>
<feature type="domain" description="Serine acetyltransferase N-terminal" evidence="10">
    <location>
        <begin position="17"/>
        <end position="119"/>
    </location>
</feature>
<accession>A0A7X0DMW9</accession>
<keyword evidence="6 11" id="KW-0808">Transferase</keyword>
<dbReference type="PANTHER" id="PTHR42811">
    <property type="entry name" value="SERINE ACETYLTRANSFERASE"/>
    <property type="match status" value="1"/>
</dbReference>
<dbReference type="UniPathway" id="UPA00136">
    <property type="reaction ID" value="UER00199"/>
</dbReference>
<sequence>MTLPNLQAAAIIPELSWQTLTCEAARLSRKEPLLQPVLSALLPDDGSLAGAVAGILAGALCAPGMDVCGLSALFHEVLSREAVNTVLTRDLQAVRDRDPACTTYLHALLNYKGFQALQAHRIAHHLWTHERTELGAWVANRASMVLGPDIHPAARIGAGIMLDHGSGIVIGETAVVDDDVSILQNVTLGGTGKVTGDRHPKVRRGVMIGAGAKIIGNIEIGEFSKIAAGSVVLKPVPPRCTVAGIPAQVVRIHGTAEMPALSMNQTI</sequence>
<dbReference type="Pfam" id="PF00132">
    <property type="entry name" value="Hexapep"/>
    <property type="match status" value="1"/>
</dbReference>
<dbReference type="EMBL" id="JACIIX010000011">
    <property type="protein sequence ID" value="MBB6211501.1"/>
    <property type="molecule type" value="Genomic_DNA"/>
</dbReference>
<dbReference type="InterPro" id="IPR018357">
    <property type="entry name" value="Hexapep_transf_CS"/>
</dbReference>
<dbReference type="NCBIfam" id="TIGR01172">
    <property type="entry name" value="cysE"/>
    <property type="match status" value="1"/>
</dbReference>
<evidence type="ECO:0000256" key="2">
    <source>
        <dbReference type="ARBA" id="ARBA00007274"/>
    </source>
</evidence>
<dbReference type="CDD" id="cd03354">
    <property type="entry name" value="LbH_SAT"/>
    <property type="match status" value="1"/>
</dbReference>
<reference evidence="11 12" key="1">
    <citation type="submission" date="2020-08" db="EMBL/GenBank/DDBJ databases">
        <title>Genomic Encyclopedia of Type Strains, Phase IV (KMG-IV): sequencing the most valuable type-strain genomes for metagenomic binning, comparative biology and taxonomic classification.</title>
        <authorList>
            <person name="Goeker M."/>
        </authorList>
    </citation>
    <scope>NUCLEOTIDE SEQUENCE [LARGE SCALE GENOMIC DNA]</scope>
    <source>
        <strain evidence="11 12">DSM 11590</strain>
    </source>
</reference>
<evidence type="ECO:0000256" key="4">
    <source>
        <dbReference type="ARBA" id="ARBA00018522"/>
    </source>
</evidence>
<dbReference type="GO" id="GO:0006535">
    <property type="term" value="P:cysteine biosynthetic process from serine"/>
    <property type="evidence" value="ECO:0007669"/>
    <property type="project" value="InterPro"/>
</dbReference>
<evidence type="ECO:0000256" key="1">
    <source>
        <dbReference type="ARBA" id="ARBA00004876"/>
    </source>
</evidence>
<dbReference type="Gene3D" id="1.10.3130.10">
    <property type="entry name" value="serine acetyltransferase, domain 1"/>
    <property type="match status" value="1"/>
</dbReference>
<comment type="similarity">
    <text evidence="2">Belongs to the transferase hexapeptide repeat family.</text>
</comment>
<dbReference type="RefSeq" id="WP_184264311.1">
    <property type="nucleotide sequence ID" value="NZ_JACIIX010000011.1"/>
</dbReference>
<comment type="pathway">
    <text evidence="1">Amino-acid biosynthesis; L-cysteine biosynthesis; L-cysteine from L-serine: step 1/2.</text>
</comment>
<keyword evidence="8 11" id="KW-0012">Acyltransferase</keyword>
<evidence type="ECO:0000313" key="12">
    <source>
        <dbReference type="Proteomes" id="UP000544872"/>
    </source>
</evidence>
<evidence type="ECO:0000256" key="5">
    <source>
        <dbReference type="ARBA" id="ARBA00022605"/>
    </source>
</evidence>
<dbReference type="InterPro" id="IPR010493">
    <property type="entry name" value="Ser_AcTrfase_N"/>
</dbReference>
<organism evidence="11 12">
    <name type="scientific">Novispirillum itersonii</name>
    <name type="common">Aquaspirillum itersonii</name>
    <dbReference type="NCBI Taxonomy" id="189"/>
    <lineage>
        <taxon>Bacteria</taxon>
        <taxon>Pseudomonadati</taxon>
        <taxon>Pseudomonadota</taxon>
        <taxon>Alphaproteobacteria</taxon>
        <taxon>Rhodospirillales</taxon>
        <taxon>Novispirillaceae</taxon>
        <taxon>Novispirillum</taxon>
    </lineage>
</organism>
<evidence type="ECO:0000256" key="7">
    <source>
        <dbReference type="ARBA" id="ARBA00022737"/>
    </source>
</evidence>
<protein>
    <recommendedName>
        <fullName evidence="4">Serine acetyltransferase</fullName>
        <ecNumber evidence="3">2.3.1.30</ecNumber>
    </recommendedName>
</protein>
<dbReference type="InterPro" id="IPR011004">
    <property type="entry name" value="Trimer_LpxA-like_sf"/>
</dbReference>
<dbReference type="NCBIfam" id="NF041874">
    <property type="entry name" value="EPS_EpsC"/>
    <property type="match status" value="1"/>
</dbReference>
<dbReference type="FunFam" id="2.160.10.10:FF:000002">
    <property type="entry name" value="Serine acetyltransferase"/>
    <property type="match status" value="1"/>
</dbReference>
<comment type="catalytic activity">
    <reaction evidence="9">
        <text>L-serine + acetyl-CoA = O-acetyl-L-serine + CoA</text>
        <dbReference type="Rhea" id="RHEA:24560"/>
        <dbReference type="ChEBI" id="CHEBI:33384"/>
        <dbReference type="ChEBI" id="CHEBI:57287"/>
        <dbReference type="ChEBI" id="CHEBI:57288"/>
        <dbReference type="ChEBI" id="CHEBI:58340"/>
        <dbReference type="EC" id="2.3.1.30"/>
    </reaction>
</comment>